<dbReference type="Pfam" id="PF16099">
    <property type="entry name" value="RMI1_C"/>
    <property type="match status" value="1"/>
</dbReference>
<dbReference type="SMART" id="SM01161">
    <property type="entry name" value="DUF1767"/>
    <property type="match status" value="1"/>
</dbReference>
<evidence type="ECO:0000256" key="5">
    <source>
        <dbReference type="ARBA" id="ARBA00023242"/>
    </source>
</evidence>
<dbReference type="PANTHER" id="PTHR14790:SF15">
    <property type="entry name" value="RECQ-MEDIATED GENOME INSTABILITY PROTEIN 1"/>
    <property type="match status" value="1"/>
</dbReference>
<dbReference type="InterPro" id="IPR032199">
    <property type="entry name" value="RMI1_C"/>
</dbReference>
<keyword evidence="4" id="KW-0235">DNA replication</keyword>
<dbReference type="PANTHER" id="PTHR14790">
    <property type="entry name" value="RECQ-MEDIATED GENOME INSTABILITY PROTEIN 1 RMI1"/>
    <property type="match status" value="1"/>
</dbReference>
<evidence type="ECO:0000313" key="11">
    <source>
        <dbReference type="EMBL" id="KAK7595139.1"/>
    </source>
</evidence>
<dbReference type="AlphaFoldDB" id="A0AAN9Y5K3"/>
<dbReference type="InterPro" id="IPR044881">
    <property type="entry name" value="RMI1_N_N_sf"/>
</dbReference>
<dbReference type="Pfam" id="PF08585">
    <property type="entry name" value="RMI1_N_C"/>
    <property type="match status" value="1"/>
</dbReference>
<gene>
    <name evidence="11" type="ORF">V9T40_001572</name>
</gene>
<evidence type="ECO:0000256" key="6">
    <source>
        <dbReference type="ARBA" id="ARBA00024977"/>
    </source>
</evidence>
<evidence type="ECO:0000259" key="9">
    <source>
        <dbReference type="Pfam" id="PF16099"/>
    </source>
</evidence>
<reference evidence="11 12" key="1">
    <citation type="submission" date="2024-03" db="EMBL/GenBank/DDBJ databases">
        <title>Adaptation during the transition from Ophiocordyceps entomopathogen to insect associate is accompanied by gene loss and intensified selection.</title>
        <authorList>
            <person name="Ward C.M."/>
            <person name="Onetto C.A."/>
            <person name="Borneman A.R."/>
        </authorList>
    </citation>
    <scope>NUCLEOTIDE SEQUENCE [LARGE SCALE GENOMIC DNA]</scope>
    <source>
        <strain evidence="11">AWRI1</strain>
        <tissue evidence="11">Single Adult Female</tissue>
    </source>
</reference>
<dbReference type="FunFam" id="2.40.50.770:FF:000002">
    <property type="entry name" value="recQ-mediated genome instability protein 1"/>
    <property type="match status" value="1"/>
</dbReference>
<dbReference type="Gene3D" id="2.40.50.770">
    <property type="entry name" value="RecQ-mediated genome instability protein Rmi1, C-terminal domain"/>
    <property type="match status" value="1"/>
</dbReference>
<organism evidence="11 12">
    <name type="scientific">Parthenolecanium corni</name>
    <dbReference type="NCBI Taxonomy" id="536013"/>
    <lineage>
        <taxon>Eukaryota</taxon>
        <taxon>Metazoa</taxon>
        <taxon>Ecdysozoa</taxon>
        <taxon>Arthropoda</taxon>
        <taxon>Hexapoda</taxon>
        <taxon>Insecta</taxon>
        <taxon>Pterygota</taxon>
        <taxon>Neoptera</taxon>
        <taxon>Paraneoptera</taxon>
        <taxon>Hemiptera</taxon>
        <taxon>Sternorrhyncha</taxon>
        <taxon>Coccoidea</taxon>
        <taxon>Coccidae</taxon>
        <taxon>Parthenolecanium</taxon>
    </lineage>
</organism>
<feature type="region of interest" description="Disordered" evidence="7">
    <location>
        <begin position="315"/>
        <end position="361"/>
    </location>
</feature>
<evidence type="ECO:0000256" key="1">
    <source>
        <dbReference type="ARBA" id="ARBA00004123"/>
    </source>
</evidence>
<dbReference type="GO" id="GO:0006260">
    <property type="term" value="P:DNA replication"/>
    <property type="evidence" value="ECO:0007669"/>
    <property type="project" value="UniProtKB-KW"/>
</dbReference>
<dbReference type="GO" id="GO:0031422">
    <property type="term" value="C:RecQ family helicase-topoisomerase III complex"/>
    <property type="evidence" value="ECO:0007669"/>
    <property type="project" value="TreeGrafter"/>
</dbReference>
<feature type="domain" description="RecQ mediated genome instability protein 1 OB-fold" evidence="8">
    <location>
        <begin position="69"/>
        <end position="201"/>
    </location>
</feature>
<evidence type="ECO:0000256" key="7">
    <source>
        <dbReference type="SAM" id="MobiDB-lite"/>
    </source>
</evidence>
<evidence type="ECO:0000259" key="10">
    <source>
        <dbReference type="Pfam" id="PF21000"/>
    </source>
</evidence>
<feature type="domain" description="RMI1 N-terminal" evidence="10">
    <location>
        <begin position="15"/>
        <end position="64"/>
    </location>
</feature>
<comment type="caution">
    <text evidence="11">The sequence shown here is derived from an EMBL/GenBank/DDBJ whole genome shotgun (WGS) entry which is preliminary data.</text>
</comment>
<dbReference type="GO" id="GO:0000712">
    <property type="term" value="P:resolution of meiotic recombination intermediates"/>
    <property type="evidence" value="ECO:0007669"/>
    <property type="project" value="TreeGrafter"/>
</dbReference>
<evidence type="ECO:0000313" key="12">
    <source>
        <dbReference type="Proteomes" id="UP001367676"/>
    </source>
</evidence>
<evidence type="ECO:0000256" key="2">
    <source>
        <dbReference type="ARBA" id="ARBA00006395"/>
    </source>
</evidence>
<keyword evidence="5" id="KW-0539">Nucleus</keyword>
<accession>A0AAN9Y5K3</accession>
<keyword evidence="12" id="KW-1185">Reference proteome</keyword>
<proteinExistence type="inferred from homology"/>
<comment type="subcellular location">
    <subcellularLocation>
        <location evidence="1">Nucleus</location>
    </subcellularLocation>
</comment>
<dbReference type="Pfam" id="PF21000">
    <property type="entry name" value="RMI1_N_N"/>
    <property type="match status" value="1"/>
</dbReference>
<comment type="function">
    <text evidence="6">Essential component of the RMI complex, a complex that plays an important role in the processing of homologous recombination intermediates to limit DNA crossover formation in cells. Promotes TOP3A binding to double Holliday junctions (DHJ) and hence stimulates TOP3A-mediated dissolution. Required for BLM phosphorylation during mitosis. Within the BLM complex, required for BLM and TOP3A stability.</text>
</comment>
<dbReference type="Gene3D" id="1.10.8.1020">
    <property type="entry name" value="RecQ-mediated genome instability protein 1, N-terminal domain"/>
    <property type="match status" value="1"/>
</dbReference>
<comment type="similarity">
    <text evidence="2">Belongs to the RMI1 family.</text>
</comment>
<protein>
    <recommendedName>
        <fullName evidence="3">RecQ-mediated genome instability protein 1</fullName>
    </recommendedName>
</protein>
<dbReference type="GO" id="GO:0016604">
    <property type="term" value="C:nuclear body"/>
    <property type="evidence" value="ECO:0007669"/>
    <property type="project" value="TreeGrafter"/>
</dbReference>
<dbReference type="EMBL" id="JBBCAQ010000019">
    <property type="protein sequence ID" value="KAK7595139.1"/>
    <property type="molecule type" value="Genomic_DNA"/>
</dbReference>
<evidence type="ECO:0000259" key="8">
    <source>
        <dbReference type="Pfam" id="PF08585"/>
    </source>
</evidence>
<dbReference type="Proteomes" id="UP001367676">
    <property type="component" value="Unassembled WGS sequence"/>
</dbReference>
<dbReference type="GO" id="GO:0000724">
    <property type="term" value="P:double-strand break repair via homologous recombination"/>
    <property type="evidence" value="ECO:0007669"/>
    <property type="project" value="TreeGrafter"/>
</dbReference>
<dbReference type="InterPro" id="IPR049363">
    <property type="entry name" value="RMI1_N"/>
</dbReference>
<dbReference type="GO" id="GO:0000166">
    <property type="term" value="F:nucleotide binding"/>
    <property type="evidence" value="ECO:0007669"/>
    <property type="project" value="InterPro"/>
</dbReference>
<name>A0AAN9Y5K3_9HEMI</name>
<dbReference type="InterPro" id="IPR042470">
    <property type="entry name" value="RMI1_N_C_sf"/>
</dbReference>
<feature type="domain" description="RecQ-mediated genome instability protein 1 C-terminal OB-fold" evidence="9">
    <location>
        <begin position="422"/>
        <end position="534"/>
    </location>
</feature>
<evidence type="ECO:0000256" key="4">
    <source>
        <dbReference type="ARBA" id="ARBA00022705"/>
    </source>
</evidence>
<dbReference type="InterPro" id="IPR013894">
    <property type="entry name" value="RMI1_OB"/>
</dbReference>
<evidence type="ECO:0000256" key="3">
    <source>
        <dbReference type="ARBA" id="ARBA00018987"/>
    </source>
</evidence>
<sequence length="535" mass="60325">MAKAYHLSQILKFLRDKHIVMSTQNEWLLGCYDYYISENQSVNNLSALMNFVYEQWLLADLRDVAEAYLPQNINGAEKLMLNGVYPLQVDIMINVAESAYSQVQKIRKLASENLEVTEIDEKKAWEPKPKRMLKLTCTDGIRQVYGMEYELIPALCEPYIPGCKILVAGPVECRKGIIFLTPRNVTLLGGEVDSLITENSQLNFLSKKLNDISPDGEEVPGTIHTVTDNNFISPVSEEVSGTNHTVTDHDIHSASTRRADETNSFLTSESRFSTPETIAFTQFNGEAMDEDDDLFLSDQLEKVENLINVKQTKHVNNTRQDNNARPICGSEDNRSFLTKRPRELSPEARPSFSGRTNSESTVNSSFSMDEQIVPSHQLPASDLLHQPLNVIPKDNSSLNFNLCSDTTVRTLRCLHECTAMRLDITYKCKARVTKLRSKPRIKNDNWLMSVDISDQEASLEVAFHGSFLDGIFGYTALEVLSQKERIKSNESIKGKIDQVIKNGATKILSLRGEFFVKCVPNSDLPTVVRVREITT</sequence>